<dbReference type="SMART" id="SM00671">
    <property type="entry name" value="SEL1"/>
    <property type="match status" value="1"/>
</dbReference>
<dbReference type="Pfam" id="PF08238">
    <property type="entry name" value="Sel1"/>
    <property type="match status" value="1"/>
</dbReference>
<evidence type="ECO:0000256" key="1">
    <source>
        <dbReference type="SAM" id="SignalP"/>
    </source>
</evidence>
<dbReference type="Proteomes" id="UP000831534">
    <property type="component" value="Chromosome"/>
</dbReference>
<evidence type="ECO:0000313" key="3">
    <source>
        <dbReference type="Proteomes" id="UP000831534"/>
    </source>
</evidence>
<feature type="chain" id="PRO_5035809767" description="Sel1 repeat family protein" evidence="1">
    <location>
        <begin position="26"/>
        <end position="119"/>
    </location>
</feature>
<evidence type="ECO:0008006" key="4">
    <source>
        <dbReference type="Google" id="ProtNLM"/>
    </source>
</evidence>
<dbReference type="SUPFAM" id="SSF81901">
    <property type="entry name" value="HCP-like"/>
    <property type="match status" value="1"/>
</dbReference>
<keyword evidence="1" id="KW-0732">Signal</keyword>
<protein>
    <recommendedName>
        <fullName evidence="4">Sel1 repeat family protein</fullName>
    </recommendedName>
</protein>
<evidence type="ECO:0000313" key="2">
    <source>
        <dbReference type="EMBL" id="UOP04890.1"/>
    </source>
</evidence>
<dbReference type="Gene3D" id="1.25.40.10">
    <property type="entry name" value="Tetratricopeptide repeat domain"/>
    <property type="match status" value="1"/>
</dbReference>
<dbReference type="KEGG" id="ckh:LVJ77_00505"/>
<proteinExistence type="predicted"/>
<dbReference type="AlphaFoldDB" id="A0A8T9MSN0"/>
<gene>
    <name evidence="2" type="ORF">LVJ77_00505</name>
</gene>
<organism evidence="2 3">
    <name type="scientific">Conchiformibius kuhniae</name>
    <dbReference type="NCBI Taxonomy" id="211502"/>
    <lineage>
        <taxon>Bacteria</taxon>
        <taxon>Pseudomonadati</taxon>
        <taxon>Pseudomonadota</taxon>
        <taxon>Betaproteobacteria</taxon>
        <taxon>Neisseriales</taxon>
        <taxon>Neisseriaceae</taxon>
        <taxon>Conchiformibius</taxon>
    </lineage>
</organism>
<sequence length="119" mass="12621">MKYAIQKITASLAGICLLLPALAQAQRPVSEAEVHAYRQTMSAAGQALARGDAASAFPQVLAMAQKGFAEAQYIVATLYHDGEGTPANPEQARHWYRAAAQSGNRAVAQLAQEALAQLQ</sequence>
<reference evidence="2" key="2">
    <citation type="submission" date="2024-09" db="EMBL/GenBank/DDBJ databases">
        <authorList>
            <person name="Veyrier F.J."/>
        </authorList>
    </citation>
    <scope>NUCLEOTIDE SEQUENCE</scope>
    <source>
        <strain evidence="2">17694</strain>
    </source>
</reference>
<reference evidence="2" key="1">
    <citation type="journal article" date="2022" name="Res Sq">
        <title>Evolution of multicellular longitudinally dividing oral cavity symbionts (Neisseriaceae).</title>
        <authorList>
            <person name="Nyongesa S."/>
            <person name="Weber P."/>
            <person name="Bernet E."/>
            <person name="Pullido F."/>
            <person name="Nieckarz M."/>
            <person name="Delaby M."/>
            <person name="Nieves C."/>
            <person name="Viehboeck T."/>
            <person name="Krause N."/>
            <person name="Rivera-Millot A."/>
            <person name="Nakamura A."/>
            <person name="Vischer N."/>
            <person name="VanNieuwenhze M."/>
            <person name="Brun Y."/>
            <person name="Cava F."/>
            <person name="Bulgheresi S."/>
            <person name="Veyrier F."/>
        </authorList>
    </citation>
    <scope>NUCLEOTIDE SEQUENCE</scope>
    <source>
        <strain evidence="2">17694</strain>
    </source>
</reference>
<accession>A0A8T9MSN0</accession>
<dbReference type="EMBL" id="CP091521">
    <property type="protein sequence ID" value="UOP04890.1"/>
    <property type="molecule type" value="Genomic_DNA"/>
</dbReference>
<name>A0A8T9MSN0_9NEIS</name>
<keyword evidence="3" id="KW-1185">Reference proteome</keyword>
<dbReference type="RefSeq" id="WP_245571909.1">
    <property type="nucleotide sequence ID" value="NZ_CP091521.1"/>
</dbReference>
<dbReference type="InterPro" id="IPR011990">
    <property type="entry name" value="TPR-like_helical_dom_sf"/>
</dbReference>
<dbReference type="InterPro" id="IPR006597">
    <property type="entry name" value="Sel1-like"/>
</dbReference>
<feature type="signal peptide" evidence="1">
    <location>
        <begin position="1"/>
        <end position="25"/>
    </location>
</feature>